<evidence type="ECO:0000256" key="2">
    <source>
        <dbReference type="ARBA" id="ARBA00005849"/>
    </source>
</evidence>
<proteinExistence type="inferred from homology"/>
<dbReference type="EMBL" id="CP146370">
    <property type="protein sequence ID" value="WWT56527.1"/>
    <property type="molecule type" value="Genomic_DNA"/>
</dbReference>
<accession>A0ABZ2IKE0</accession>
<evidence type="ECO:0000259" key="6">
    <source>
        <dbReference type="Pfam" id="PF10502"/>
    </source>
</evidence>
<dbReference type="InterPro" id="IPR019533">
    <property type="entry name" value="Peptidase_S26"/>
</dbReference>
<protein>
    <submittedName>
        <fullName evidence="7">Conjugative transfer signal peptidase TraF</fullName>
    </submittedName>
</protein>
<geneLocation type="plasmid" evidence="7 8">
    <name>unnamed</name>
</geneLocation>
<feature type="domain" description="Peptidase S26" evidence="6">
    <location>
        <begin position="26"/>
        <end position="161"/>
    </location>
</feature>
<evidence type="ECO:0000256" key="1">
    <source>
        <dbReference type="ARBA" id="ARBA00004418"/>
    </source>
</evidence>
<keyword evidence="7" id="KW-0614">Plasmid</keyword>
<keyword evidence="5" id="KW-0184">Conjugation</keyword>
<evidence type="ECO:0000313" key="8">
    <source>
        <dbReference type="Proteomes" id="UP001363460"/>
    </source>
</evidence>
<keyword evidence="3" id="KW-0732">Signal</keyword>
<evidence type="ECO:0000256" key="4">
    <source>
        <dbReference type="ARBA" id="ARBA00022764"/>
    </source>
</evidence>
<keyword evidence="4" id="KW-0574">Periplasm</keyword>
<sequence length="170" mass="18014">MGLFTAHGLALGVLFSLGYRLNITDSMPVGVWRVQADAMPARGDAAWACPPLHESVRFAVKVGYLRPGFCPGGVVPVLKTVVALPGDHIAVSKAGVVVNHNLLPASAPLPFAPGIIPRAVEGEGTVKPGEAWLVSTYNPRSYDSRYFGPVPLKNIVGRAAPVFVQEKPHD</sequence>
<dbReference type="Proteomes" id="UP001363460">
    <property type="component" value="Plasmid unnamed"/>
</dbReference>
<organism evidence="7 8">
    <name type="scientific">Brevundimonas olei</name>
    <dbReference type="NCBI Taxonomy" id="657642"/>
    <lineage>
        <taxon>Bacteria</taxon>
        <taxon>Pseudomonadati</taxon>
        <taxon>Pseudomonadota</taxon>
        <taxon>Alphaproteobacteria</taxon>
        <taxon>Caulobacterales</taxon>
        <taxon>Caulobacteraceae</taxon>
        <taxon>Brevundimonas</taxon>
    </lineage>
</organism>
<dbReference type="Pfam" id="PF10502">
    <property type="entry name" value="Peptidase_S26"/>
    <property type="match status" value="1"/>
</dbReference>
<dbReference type="Gene3D" id="2.10.109.10">
    <property type="entry name" value="Umud Fragment, subunit A"/>
    <property type="match status" value="1"/>
</dbReference>
<name>A0ABZ2IKE0_9CAUL</name>
<dbReference type="InterPro" id="IPR036286">
    <property type="entry name" value="LexA/Signal_pep-like_sf"/>
</dbReference>
<evidence type="ECO:0000256" key="3">
    <source>
        <dbReference type="ARBA" id="ARBA00022729"/>
    </source>
</evidence>
<dbReference type="CDD" id="cd06530">
    <property type="entry name" value="S26_SPase_I"/>
    <property type="match status" value="1"/>
</dbReference>
<dbReference type="InterPro" id="IPR014139">
    <property type="entry name" value="Peptidase_S26C_TraF"/>
</dbReference>
<reference evidence="7 8" key="1">
    <citation type="submission" date="2024-02" db="EMBL/GenBank/DDBJ databases">
        <title>Distribution and functional of Brevundimonas-related endobacteria within Verticillium dahliae.</title>
        <authorList>
            <person name="Zeng H."/>
        </authorList>
    </citation>
    <scope>NUCLEOTIDE SEQUENCE [LARGE SCALE GENOMIC DNA]</scope>
    <source>
        <strain evidence="7 8">TRM 44200</strain>
        <plasmid evidence="7 8">unnamed</plasmid>
    </source>
</reference>
<dbReference type="NCBIfam" id="TIGR02771">
    <property type="entry name" value="TraF_Ti"/>
    <property type="match status" value="1"/>
</dbReference>
<comment type="similarity">
    <text evidence="2">Belongs to the peptidase S26C family.</text>
</comment>
<comment type="subcellular location">
    <subcellularLocation>
        <location evidence="1">Periplasm</location>
    </subcellularLocation>
</comment>
<dbReference type="RefSeq" id="WP_338578680.1">
    <property type="nucleotide sequence ID" value="NZ_CP146370.1"/>
</dbReference>
<evidence type="ECO:0000313" key="7">
    <source>
        <dbReference type="EMBL" id="WWT56527.1"/>
    </source>
</evidence>
<keyword evidence="8" id="KW-1185">Reference proteome</keyword>
<dbReference type="SUPFAM" id="SSF51306">
    <property type="entry name" value="LexA/Signal peptidase"/>
    <property type="match status" value="1"/>
</dbReference>
<evidence type="ECO:0000256" key="5">
    <source>
        <dbReference type="ARBA" id="ARBA00022971"/>
    </source>
</evidence>
<gene>
    <name evidence="7" type="primary">traF</name>
    <name evidence="7" type="ORF">V8J38_16890</name>
</gene>